<keyword evidence="5" id="KW-0460">Magnesium</keyword>
<accession>A0A0S1B316</accession>
<dbReference type="GO" id="GO:0090729">
    <property type="term" value="F:toxin activity"/>
    <property type="evidence" value="ECO:0007669"/>
    <property type="project" value="UniProtKB-KW"/>
</dbReference>
<feature type="domain" description="PIN" evidence="6">
    <location>
        <begin position="4"/>
        <end position="126"/>
    </location>
</feature>
<evidence type="ECO:0000313" key="8">
    <source>
        <dbReference type="Proteomes" id="UP000061010"/>
    </source>
</evidence>
<dbReference type="GO" id="GO:0045926">
    <property type="term" value="P:negative regulation of growth"/>
    <property type="evidence" value="ECO:0007669"/>
    <property type="project" value="UniProtKB-ARBA"/>
</dbReference>
<dbReference type="AlphaFoldDB" id="A0A0S1B316"/>
<dbReference type="InterPro" id="IPR029060">
    <property type="entry name" value="PIN-like_dom_sf"/>
</dbReference>
<dbReference type="GO" id="GO:0016788">
    <property type="term" value="F:hydrolase activity, acting on ester bonds"/>
    <property type="evidence" value="ECO:0007669"/>
    <property type="project" value="InterPro"/>
</dbReference>
<dbReference type="InterPro" id="IPR006226">
    <property type="entry name" value="Mtu_PIN"/>
</dbReference>
<keyword evidence="4 5" id="KW-0378">Hydrolase</keyword>
<reference evidence="7 8" key="1">
    <citation type="journal article" date="2015" name="Genome Announc.">
        <title>Complete Genome Sequencing of Stenotrophomonas acidaminiphila ZAC14D2_NAIMI4_2, a Multidrug-Resistant Strain Isolated from Sediments of a Polluted River in Mexico, Uncovers New Antibiotic Resistance Genes and a Novel Class-II Lasso Peptide Biosynthesis Gene Cluster.</title>
        <authorList>
            <person name="Vinuesa P."/>
            <person name="Ochoa-Sanchez L.E."/>
        </authorList>
    </citation>
    <scope>NUCLEOTIDE SEQUENCE [LARGE SCALE GENOMIC DNA]</scope>
    <source>
        <strain evidence="7 8">ZAC14D2_NAIMI4_2</strain>
    </source>
</reference>
<dbReference type="GO" id="GO:0000287">
    <property type="term" value="F:magnesium ion binding"/>
    <property type="evidence" value="ECO:0007669"/>
    <property type="project" value="UniProtKB-UniRule"/>
</dbReference>
<proteinExistence type="inferred from homology"/>
<dbReference type="InterPro" id="IPR022907">
    <property type="entry name" value="VapC_family"/>
</dbReference>
<dbReference type="GO" id="GO:0004540">
    <property type="term" value="F:RNA nuclease activity"/>
    <property type="evidence" value="ECO:0007669"/>
    <property type="project" value="InterPro"/>
</dbReference>
<protein>
    <recommendedName>
        <fullName evidence="5">Ribonuclease VapC</fullName>
        <shortName evidence="5">RNase VapC</shortName>
        <ecNumber evidence="5">3.1.-.-</ecNumber>
    </recommendedName>
    <alternativeName>
        <fullName evidence="5">Toxin VapC</fullName>
    </alternativeName>
</protein>
<name>A0A0S1B316_9GAMM</name>
<gene>
    <name evidence="5" type="primary">vapC</name>
    <name evidence="7" type="ORF">AOT14_31090</name>
</gene>
<comment type="cofactor">
    <cofactor evidence="5">
        <name>Mg(2+)</name>
        <dbReference type="ChEBI" id="CHEBI:18420"/>
    </cofactor>
</comment>
<evidence type="ECO:0000313" key="7">
    <source>
        <dbReference type="EMBL" id="ALJ29456.1"/>
    </source>
</evidence>
<dbReference type="PATRIC" id="fig|128780.6.peg.3149"/>
<comment type="function">
    <text evidence="5">Toxic component of a toxin-antitoxin (TA) system. An RNase.</text>
</comment>
<keyword evidence="3 5" id="KW-0479">Metal-binding</keyword>
<keyword evidence="5" id="KW-0800">Toxin</keyword>
<evidence type="ECO:0000256" key="1">
    <source>
        <dbReference type="ARBA" id="ARBA00022649"/>
    </source>
</evidence>
<evidence type="ECO:0000259" key="6">
    <source>
        <dbReference type="Pfam" id="PF01850"/>
    </source>
</evidence>
<dbReference type="EMBL" id="CP012900">
    <property type="protein sequence ID" value="ALJ29456.1"/>
    <property type="molecule type" value="Genomic_DNA"/>
</dbReference>
<dbReference type="KEGG" id="sacz:AOT14_31090"/>
<keyword evidence="8" id="KW-1185">Reference proteome</keyword>
<organism evidence="7 8">
    <name type="scientific">Stenotrophomonas acidaminiphila</name>
    <dbReference type="NCBI Taxonomy" id="128780"/>
    <lineage>
        <taxon>Bacteria</taxon>
        <taxon>Pseudomonadati</taxon>
        <taxon>Pseudomonadota</taxon>
        <taxon>Gammaproteobacteria</taxon>
        <taxon>Lysobacterales</taxon>
        <taxon>Lysobacteraceae</taxon>
        <taxon>Stenotrophomonas</taxon>
    </lineage>
</organism>
<dbReference type="EC" id="3.1.-.-" evidence="5"/>
<feature type="binding site" evidence="5">
    <location>
        <position position="105"/>
    </location>
    <ligand>
        <name>Mg(2+)</name>
        <dbReference type="ChEBI" id="CHEBI:18420"/>
    </ligand>
</feature>
<evidence type="ECO:0000256" key="3">
    <source>
        <dbReference type="ARBA" id="ARBA00022723"/>
    </source>
</evidence>
<sequence length="142" mass="15822">MRALLDVNVLIALHDSDHVHHHPASAWLRTHIAHGWASCPLTQNGCLRIMSQPGYAKPQPLGSLVSMLARSTSTRFHAFWPDAISVLDRTRFQHGYIHSPRQLTDLYLLALAVHHGGRLVTFNRHIALSAVAGARPEHLVQL</sequence>
<dbReference type="HAMAP" id="MF_00265">
    <property type="entry name" value="VapC_Nob1"/>
    <property type="match status" value="1"/>
</dbReference>
<dbReference type="Gene3D" id="3.40.50.1010">
    <property type="entry name" value="5'-nuclease"/>
    <property type="match status" value="1"/>
</dbReference>
<comment type="similarity">
    <text evidence="5">Belongs to the PINc/VapC protein family.</text>
</comment>
<evidence type="ECO:0000256" key="5">
    <source>
        <dbReference type="HAMAP-Rule" id="MF_00265"/>
    </source>
</evidence>
<keyword evidence="2 5" id="KW-0540">Nuclease</keyword>
<evidence type="ECO:0000256" key="4">
    <source>
        <dbReference type="ARBA" id="ARBA00022801"/>
    </source>
</evidence>
<evidence type="ECO:0000256" key="2">
    <source>
        <dbReference type="ARBA" id="ARBA00022722"/>
    </source>
</evidence>
<dbReference type="Proteomes" id="UP000061010">
    <property type="component" value="Chromosome"/>
</dbReference>
<dbReference type="InterPro" id="IPR002716">
    <property type="entry name" value="PIN_dom"/>
</dbReference>
<keyword evidence="1 5" id="KW-1277">Toxin-antitoxin system</keyword>
<dbReference type="OrthoDB" id="196567at2"/>
<feature type="binding site" evidence="5">
    <location>
        <position position="6"/>
    </location>
    <ligand>
        <name>Mg(2+)</name>
        <dbReference type="ChEBI" id="CHEBI:18420"/>
    </ligand>
</feature>
<dbReference type="Pfam" id="PF01850">
    <property type="entry name" value="PIN"/>
    <property type="match status" value="1"/>
</dbReference>
<dbReference type="SUPFAM" id="SSF88723">
    <property type="entry name" value="PIN domain-like"/>
    <property type="match status" value="1"/>
</dbReference>
<dbReference type="NCBIfam" id="TIGR00028">
    <property type="entry name" value="Mtu_PIN_fam"/>
    <property type="match status" value="1"/>
</dbReference>